<evidence type="ECO:0000313" key="2">
    <source>
        <dbReference type="Proteomes" id="UP000076088"/>
    </source>
</evidence>
<reference evidence="1 2" key="2">
    <citation type="journal article" date="2016" name="Genome Announc.">
        <title>Complete Genome Sequence of Sphingopyxis macrogoltabida Strain 203N (NBRC 111659), a Polyethylene Glycol Degrader.</title>
        <authorList>
            <person name="Ohtsubo Y."/>
            <person name="Nonoyama S."/>
            <person name="Nagata Y."/>
            <person name="Numata M."/>
            <person name="Tsuchikane K."/>
            <person name="Hosoyama A."/>
            <person name="Yamazoe A."/>
            <person name="Tsuda M."/>
            <person name="Fujita N."/>
            <person name="Kawai F."/>
        </authorList>
    </citation>
    <scope>NUCLEOTIDE SEQUENCE [LARGE SCALE GENOMIC DNA]</scope>
    <source>
        <strain evidence="1 2">203N</strain>
    </source>
</reference>
<reference evidence="2" key="1">
    <citation type="submission" date="2015-11" db="EMBL/GenBank/DDBJ databases">
        <title>Complete genome sequence of a polyethylene-glycol degrader Sphingopyxis macrogoltabida 203N (NBRC 111659).</title>
        <authorList>
            <person name="Yoshiyuki O."/>
            <person name="Shouta N."/>
            <person name="Nagata Y."/>
            <person name="Numata M."/>
            <person name="Tsuchikane K."/>
            <person name="Hosoyama A."/>
            <person name="Yamazoe A."/>
            <person name="Tsuda M."/>
            <person name="Fujita N."/>
            <person name="Kawai F."/>
        </authorList>
    </citation>
    <scope>NUCLEOTIDE SEQUENCE [LARGE SCALE GENOMIC DNA]</scope>
    <source>
        <strain evidence="2">203N</strain>
    </source>
</reference>
<dbReference type="EMBL" id="CP013344">
    <property type="protein sequence ID" value="AMU90530.1"/>
    <property type="molecule type" value="Genomic_DNA"/>
</dbReference>
<name>A0AAC9AVX9_SPHMC</name>
<accession>A0AAC9AVX9</accession>
<proteinExistence type="predicted"/>
<sequence>MPSKSLTWNGDAVSKRWKDAQIAGVNATMGAAVNHAKRNHPWQNRTAVLEGAINITDPAKPIATGVEGVWGVNDQVQARILEVGGVITAKNAAALAIPLPGGGVVFRKSVVIPAYPYLRPAGDATYPALAQRIRRAHDKAGGGDD</sequence>
<keyword evidence="2" id="KW-1185">Reference proteome</keyword>
<protein>
    <submittedName>
        <fullName evidence="1">Phage morphogenesis protein</fullName>
    </submittedName>
</protein>
<dbReference type="RefSeq" id="WP_054729549.1">
    <property type="nucleotide sequence ID" value="NZ_CP009429.1"/>
</dbReference>
<gene>
    <name evidence="1" type="ORF">ATM17_16020</name>
</gene>
<organism evidence="1 2">
    <name type="scientific">Sphingopyxis macrogoltabida</name>
    <name type="common">Sphingomonas macrogoltabidus</name>
    <dbReference type="NCBI Taxonomy" id="33050"/>
    <lineage>
        <taxon>Bacteria</taxon>
        <taxon>Pseudomonadati</taxon>
        <taxon>Pseudomonadota</taxon>
        <taxon>Alphaproteobacteria</taxon>
        <taxon>Sphingomonadales</taxon>
        <taxon>Sphingomonadaceae</taxon>
        <taxon>Sphingopyxis</taxon>
    </lineage>
</organism>
<dbReference type="KEGG" id="smaz:LH19_15450"/>
<evidence type="ECO:0000313" key="1">
    <source>
        <dbReference type="EMBL" id="AMU90530.1"/>
    </source>
</evidence>
<dbReference type="Proteomes" id="UP000076088">
    <property type="component" value="Chromosome"/>
</dbReference>
<dbReference type="AlphaFoldDB" id="A0AAC9AVX9"/>